<evidence type="ECO:0000259" key="9">
    <source>
        <dbReference type="PROSITE" id="PS51294"/>
    </source>
</evidence>
<dbReference type="Pfam" id="PF00249">
    <property type="entry name" value="Myb_DNA-binding"/>
    <property type="match status" value="2"/>
</dbReference>
<keyword evidence="3" id="KW-0805">Transcription regulation</keyword>
<dbReference type="PANTHER" id="PTHR47994">
    <property type="entry name" value="F14D16.11-RELATED"/>
    <property type="match status" value="1"/>
</dbReference>
<evidence type="ECO:0000256" key="4">
    <source>
        <dbReference type="ARBA" id="ARBA00023125"/>
    </source>
</evidence>
<dbReference type="SUPFAM" id="SSF46689">
    <property type="entry name" value="Homeodomain-like"/>
    <property type="match status" value="1"/>
</dbReference>
<evidence type="ECO:0000256" key="7">
    <source>
        <dbReference type="SAM" id="MobiDB-lite"/>
    </source>
</evidence>
<gene>
    <name evidence="10" type="ORF">KP509_07G072100</name>
</gene>
<dbReference type="InterPro" id="IPR017930">
    <property type="entry name" value="Myb_dom"/>
</dbReference>
<dbReference type="Gene3D" id="1.10.10.60">
    <property type="entry name" value="Homeodomain-like"/>
    <property type="match status" value="2"/>
</dbReference>
<sequence length="584" mass="62708">MGRAPCCEKDSVKRGPWTPEEDAKLLACVAQHGTGSWRTLPKKAGLQRCGKSCRLRWTNYLRPDLKHGRFSDHEEQMIVKLHAALGSRWSLIAAQLPGRTDNDVKNYWNTRLKKKLCEMGIDPITHKPISQLLADLAGSMGTMAMPAYPHAYQHRISGGGTCSSAGTSQTIAEAALGCFKDDMLNVIMRQKPSATQAIALVSPIRPSPPSSSQVGSQQLASSTSSSLSTTPSSWSSTPFSTRSAAAVDQRTPPVQHVLKASPLLHMGCKFVGHIPIWQRGVSPGVGMIGKDNSITAGEAKDGGGSGSLSKTANMLPPYLRFLNPTPITSALPFHQFFRSSAGNEDALCPAAAATTGTHHSPSGLHNQHAAQSMKINMDMLADTHAFMSSTLQSSFSASSSSTSTLISGGLQPKSSLNIGEASSSEQGPTSASCFDNLNCNLSPSASVMSCDTGRKLLMSEPNLQEHSIEHNPWFHDSNNDQQYKSREDEADDICPIFNWDGNNCMDNNPPSPYMDTAKREADLISWSTTSASRSNSPSSNTLNGTLDADIHHHISSSYDISGQSPVTSIDAMLWDLSDLNAFMS</sequence>
<dbReference type="InterPro" id="IPR015495">
    <property type="entry name" value="Myb_TF_plants"/>
</dbReference>
<dbReference type="CDD" id="cd00167">
    <property type="entry name" value="SANT"/>
    <property type="match status" value="2"/>
</dbReference>
<dbReference type="PROSITE" id="PS51294">
    <property type="entry name" value="HTH_MYB"/>
    <property type="match status" value="2"/>
</dbReference>
<keyword evidence="4" id="KW-0238">DNA-binding</keyword>
<evidence type="ECO:0000256" key="6">
    <source>
        <dbReference type="ARBA" id="ARBA00023242"/>
    </source>
</evidence>
<evidence type="ECO:0000259" key="8">
    <source>
        <dbReference type="PROSITE" id="PS50090"/>
    </source>
</evidence>
<evidence type="ECO:0000256" key="3">
    <source>
        <dbReference type="ARBA" id="ARBA00023015"/>
    </source>
</evidence>
<comment type="subcellular location">
    <subcellularLocation>
        <location evidence="1">Nucleus</location>
    </subcellularLocation>
</comment>
<accession>A0A8T2UI03</accession>
<name>A0A8T2UI03_CERRI</name>
<dbReference type="InterPro" id="IPR009057">
    <property type="entry name" value="Homeodomain-like_sf"/>
</dbReference>
<dbReference type="GO" id="GO:0003677">
    <property type="term" value="F:DNA binding"/>
    <property type="evidence" value="ECO:0007669"/>
    <property type="project" value="UniProtKB-KW"/>
</dbReference>
<feature type="domain" description="Myb-like" evidence="8">
    <location>
        <begin position="9"/>
        <end position="61"/>
    </location>
</feature>
<evidence type="ECO:0000256" key="1">
    <source>
        <dbReference type="ARBA" id="ARBA00004123"/>
    </source>
</evidence>
<dbReference type="FunFam" id="1.10.10.60:FF:000204">
    <property type="entry name" value="transcription factor MYB80"/>
    <property type="match status" value="1"/>
</dbReference>
<dbReference type="PANTHER" id="PTHR47994:SF5">
    <property type="entry name" value="F14D16.11-RELATED"/>
    <property type="match status" value="1"/>
</dbReference>
<feature type="domain" description="HTH myb-type" evidence="9">
    <location>
        <begin position="66"/>
        <end position="116"/>
    </location>
</feature>
<evidence type="ECO:0000256" key="5">
    <source>
        <dbReference type="ARBA" id="ARBA00023163"/>
    </source>
</evidence>
<reference evidence="10" key="1">
    <citation type="submission" date="2021-08" db="EMBL/GenBank/DDBJ databases">
        <title>WGS assembly of Ceratopteris richardii.</title>
        <authorList>
            <person name="Marchant D.B."/>
            <person name="Chen G."/>
            <person name="Jenkins J."/>
            <person name="Shu S."/>
            <person name="Leebens-Mack J."/>
            <person name="Grimwood J."/>
            <person name="Schmutz J."/>
            <person name="Soltis P."/>
            <person name="Soltis D."/>
            <person name="Chen Z.-H."/>
        </authorList>
    </citation>
    <scope>NUCLEOTIDE SEQUENCE</scope>
    <source>
        <strain evidence="10">Whitten #5841</strain>
        <tissue evidence="10">Leaf</tissue>
    </source>
</reference>
<protein>
    <submittedName>
        <fullName evidence="10">Uncharacterized protein</fullName>
    </submittedName>
</protein>
<feature type="compositionally biased region" description="Low complexity" evidence="7">
    <location>
        <begin position="210"/>
        <end position="239"/>
    </location>
</feature>
<dbReference type="PROSITE" id="PS50090">
    <property type="entry name" value="MYB_LIKE"/>
    <property type="match status" value="2"/>
</dbReference>
<evidence type="ECO:0000313" key="10">
    <source>
        <dbReference type="EMBL" id="KAH7433496.1"/>
    </source>
</evidence>
<dbReference type="FunFam" id="1.10.10.60:FF:000015">
    <property type="entry name" value="Transcription factor RAX3"/>
    <property type="match status" value="1"/>
</dbReference>
<evidence type="ECO:0000256" key="2">
    <source>
        <dbReference type="ARBA" id="ARBA00022737"/>
    </source>
</evidence>
<organism evidence="10 11">
    <name type="scientific">Ceratopteris richardii</name>
    <name type="common">Triangle waterfern</name>
    <dbReference type="NCBI Taxonomy" id="49495"/>
    <lineage>
        <taxon>Eukaryota</taxon>
        <taxon>Viridiplantae</taxon>
        <taxon>Streptophyta</taxon>
        <taxon>Embryophyta</taxon>
        <taxon>Tracheophyta</taxon>
        <taxon>Polypodiopsida</taxon>
        <taxon>Polypodiidae</taxon>
        <taxon>Polypodiales</taxon>
        <taxon>Pteridineae</taxon>
        <taxon>Pteridaceae</taxon>
        <taxon>Parkerioideae</taxon>
        <taxon>Ceratopteris</taxon>
    </lineage>
</organism>
<dbReference type="InterPro" id="IPR001005">
    <property type="entry name" value="SANT/Myb"/>
</dbReference>
<feature type="region of interest" description="Disordered" evidence="7">
    <location>
        <begin position="203"/>
        <end position="239"/>
    </location>
</feature>
<keyword evidence="5" id="KW-0804">Transcription</keyword>
<dbReference type="SMART" id="SM00717">
    <property type="entry name" value="SANT"/>
    <property type="match status" value="2"/>
</dbReference>
<feature type="domain" description="Myb-like" evidence="8">
    <location>
        <begin position="62"/>
        <end position="112"/>
    </location>
</feature>
<dbReference type="GO" id="GO:0005634">
    <property type="term" value="C:nucleus"/>
    <property type="evidence" value="ECO:0007669"/>
    <property type="project" value="UniProtKB-SubCell"/>
</dbReference>
<comment type="caution">
    <text evidence="10">The sequence shown here is derived from an EMBL/GenBank/DDBJ whole genome shotgun (WGS) entry which is preliminary data.</text>
</comment>
<feature type="domain" description="HTH myb-type" evidence="9">
    <location>
        <begin position="9"/>
        <end position="65"/>
    </location>
</feature>
<keyword evidence="11" id="KW-1185">Reference proteome</keyword>
<evidence type="ECO:0000313" key="11">
    <source>
        <dbReference type="Proteomes" id="UP000825935"/>
    </source>
</evidence>
<proteinExistence type="predicted"/>
<keyword evidence="2" id="KW-0677">Repeat</keyword>
<dbReference type="OrthoDB" id="2143914at2759"/>
<dbReference type="Proteomes" id="UP000825935">
    <property type="component" value="Chromosome 7"/>
</dbReference>
<dbReference type="AlphaFoldDB" id="A0A8T2UI03"/>
<dbReference type="EMBL" id="CM035412">
    <property type="protein sequence ID" value="KAH7433496.1"/>
    <property type="molecule type" value="Genomic_DNA"/>
</dbReference>
<keyword evidence="6" id="KW-0539">Nucleus</keyword>